<gene>
    <name evidence="3" type="ORF">CH357_11290</name>
</gene>
<evidence type="ECO:0000313" key="4">
    <source>
        <dbReference type="Proteomes" id="UP000232196"/>
    </source>
</evidence>
<dbReference type="GO" id="GO:0008977">
    <property type="term" value="F:prephenate dehydrogenase (NAD+) activity"/>
    <property type="evidence" value="ECO:0007669"/>
    <property type="project" value="InterPro"/>
</dbReference>
<dbReference type="Gene3D" id="3.40.50.720">
    <property type="entry name" value="NAD(P)-binding Rossmann-like Domain"/>
    <property type="match status" value="1"/>
</dbReference>
<dbReference type="FunFam" id="3.40.50.720:FF:000208">
    <property type="entry name" value="Prephenate dehydrogenase"/>
    <property type="match status" value="1"/>
</dbReference>
<dbReference type="SUPFAM" id="SSF51735">
    <property type="entry name" value="NAD(P)-binding Rossmann-fold domains"/>
    <property type="match status" value="1"/>
</dbReference>
<dbReference type="RefSeq" id="WP_100706835.1">
    <property type="nucleotide sequence ID" value="NZ_NPDL01000011.1"/>
</dbReference>
<dbReference type="InterPro" id="IPR003099">
    <property type="entry name" value="Prephen_DH"/>
</dbReference>
<keyword evidence="1" id="KW-0560">Oxidoreductase</keyword>
<sequence length="305" mass="34288">MKAEFSRILIYGLGMMGASLSLALRKKNSSAEIVGVVGSLSSKEKGIRLKSADKIFTSEEFSKSPDWESYDLIVFGVPVNTTVEVISKLPSGFKGLLTDMGSTKQEIVHAVESVLKGEHRYISSHPMCGSEESGLEFANVDLYENRLCILTKPSGATDEAYSEIESFWKFLGMSTTEIPAHEHDKILSYVSHVPHLISSLMTNWVWENGCVREFTQNSPLPLTGGGFRDMTRIAGSNPKMWSPIFSSNQEEIYKALLDYKERLDKLLLELKPEKPLDLKHWESFMEKSRIDRDAILKKQNDSKNP</sequence>
<dbReference type="Gene3D" id="1.10.3660.10">
    <property type="entry name" value="6-phosphogluconate dehydrogenase C-terminal like domain"/>
    <property type="match status" value="1"/>
</dbReference>
<protein>
    <submittedName>
        <fullName evidence="3">Prephenate dehydrogenase</fullName>
    </submittedName>
</protein>
<dbReference type="InterPro" id="IPR008927">
    <property type="entry name" value="6-PGluconate_DH-like_C_sf"/>
</dbReference>
<dbReference type="InterPro" id="IPR036291">
    <property type="entry name" value="NAD(P)-bd_dom_sf"/>
</dbReference>
<dbReference type="PROSITE" id="PS51176">
    <property type="entry name" value="PDH_ADH"/>
    <property type="match status" value="1"/>
</dbReference>
<dbReference type="Pfam" id="PF20463">
    <property type="entry name" value="PDH_C"/>
    <property type="match status" value="1"/>
</dbReference>
<dbReference type="AlphaFoldDB" id="A0A2M9XCM7"/>
<dbReference type="GO" id="GO:0070403">
    <property type="term" value="F:NAD+ binding"/>
    <property type="evidence" value="ECO:0007669"/>
    <property type="project" value="InterPro"/>
</dbReference>
<dbReference type="OrthoDB" id="9802008at2"/>
<accession>A0A2M9XCM7</accession>
<name>A0A2M9XCM7_9LEPT</name>
<organism evidence="3 4">
    <name type="scientific">Leptospira hartskeerlii</name>
    <dbReference type="NCBI Taxonomy" id="2023177"/>
    <lineage>
        <taxon>Bacteria</taxon>
        <taxon>Pseudomonadati</taxon>
        <taxon>Spirochaetota</taxon>
        <taxon>Spirochaetia</taxon>
        <taxon>Leptospirales</taxon>
        <taxon>Leptospiraceae</taxon>
        <taxon>Leptospira</taxon>
    </lineage>
</organism>
<dbReference type="InterPro" id="IPR046826">
    <property type="entry name" value="PDH_N"/>
</dbReference>
<dbReference type="EMBL" id="NPDN01000005">
    <property type="protein sequence ID" value="PJZ25491.1"/>
    <property type="molecule type" value="Genomic_DNA"/>
</dbReference>
<dbReference type="InterPro" id="IPR046825">
    <property type="entry name" value="PDH_C"/>
</dbReference>
<comment type="caution">
    <text evidence="3">The sequence shown here is derived from an EMBL/GenBank/DDBJ whole genome shotgun (WGS) entry which is preliminary data.</text>
</comment>
<dbReference type="SUPFAM" id="SSF48179">
    <property type="entry name" value="6-phosphogluconate dehydrogenase C-terminal domain-like"/>
    <property type="match status" value="1"/>
</dbReference>
<evidence type="ECO:0000256" key="1">
    <source>
        <dbReference type="ARBA" id="ARBA00023002"/>
    </source>
</evidence>
<dbReference type="InterPro" id="IPR050812">
    <property type="entry name" value="Preph/Arog_dehydrog"/>
</dbReference>
<dbReference type="PANTHER" id="PTHR21363:SF0">
    <property type="entry name" value="PREPHENATE DEHYDROGENASE [NADP(+)]"/>
    <property type="match status" value="1"/>
</dbReference>
<feature type="domain" description="Prephenate/arogenate dehydrogenase" evidence="2">
    <location>
        <begin position="6"/>
        <end position="305"/>
    </location>
</feature>
<evidence type="ECO:0000313" key="3">
    <source>
        <dbReference type="EMBL" id="PJZ25491.1"/>
    </source>
</evidence>
<dbReference type="GO" id="GO:0006571">
    <property type="term" value="P:tyrosine biosynthetic process"/>
    <property type="evidence" value="ECO:0007669"/>
    <property type="project" value="InterPro"/>
</dbReference>
<reference evidence="3 4" key="1">
    <citation type="submission" date="2017-07" db="EMBL/GenBank/DDBJ databases">
        <title>Leptospira spp. isolated from tropical soils.</title>
        <authorList>
            <person name="Thibeaux R."/>
            <person name="Iraola G."/>
            <person name="Ferres I."/>
            <person name="Bierque E."/>
            <person name="Girault D."/>
            <person name="Soupe-Gilbert M.-E."/>
            <person name="Picardeau M."/>
            <person name="Goarant C."/>
        </authorList>
    </citation>
    <scope>NUCLEOTIDE SEQUENCE [LARGE SCALE GENOMIC DNA]</scope>
    <source>
        <strain evidence="3 4">MCA1-C-A1</strain>
    </source>
</reference>
<dbReference type="PANTHER" id="PTHR21363">
    <property type="entry name" value="PREPHENATE DEHYDROGENASE"/>
    <property type="match status" value="1"/>
</dbReference>
<evidence type="ECO:0000259" key="2">
    <source>
        <dbReference type="PROSITE" id="PS51176"/>
    </source>
</evidence>
<proteinExistence type="predicted"/>
<dbReference type="Proteomes" id="UP000232196">
    <property type="component" value="Unassembled WGS sequence"/>
</dbReference>
<dbReference type="Pfam" id="PF02153">
    <property type="entry name" value="PDH_N"/>
    <property type="match status" value="1"/>
</dbReference>
<dbReference type="GO" id="GO:0004665">
    <property type="term" value="F:prephenate dehydrogenase (NADP+) activity"/>
    <property type="evidence" value="ECO:0007669"/>
    <property type="project" value="InterPro"/>
</dbReference>
<keyword evidence="4" id="KW-1185">Reference proteome</keyword>